<dbReference type="RefSeq" id="WP_183988139.1">
    <property type="nucleotide sequence ID" value="NZ_JACHHG010000011.1"/>
</dbReference>
<organism evidence="2 3">
    <name type="scientific">Deinobacterium chartae</name>
    <dbReference type="NCBI Taxonomy" id="521158"/>
    <lineage>
        <taxon>Bacteria</taxon>
        <taxon>Thermotogati</taxon>
        <taxon>Deinococcota</taxon>
        <taxon>Deinococci</taxon>
        <taxon>Deinococcales</taxon>
        <taxon>Deinococcaceae</taxon>
        <taxon>Deinobacterium</taxon>
    </lineage>
</organism>
<keyword evidence="3" id="KW-1185">Reference proteome</keyword>
<dbReference type="Pfam" id="PF00717">
    <property type="entry name" value="Peptidase_S24"/>
    <property type="match status" value="1"/>
</dbReference>
<dbReference type="PROSITE" id="PS50943">
    <property type="entry name" value="HTH_CROC1"/>
    <property type="match status" value="1"/>
</dbReference>
<proteinExistence type="predicted"/>
<dbReference type="Pfam" id="PF01381">
    <property type="entry name" value="HTH_3"/>
    <property type="match status" value="1"/>
</dbReference>
<evidence type="ECO:0000313" key="2">
    <source>
        <dbReference type="EMBL" id="MBB6099382.1"/>
    </source>
</evidence>
<dbReference type="InterPro" id="IPR036286">
    <property type="entry name" value="LexA/Signal_pep-like_sf"/>
</dbReference>
<name>A0A841I637_9DEIO</name>
<dbReference type="EMBL" id="JACHHG010000011">
    <property type="protein sequence ID" value="MBB6099382.1"/>
    <property type="molecule type" value="Genomic_DNA"/>
</dbReference>
<protein>
    <submittedName>
        <fullName evidence="2">SOS-response transcriptional repressor LexA</fullName>
    </submittedName>
</protein>
<feature type="domain" description="HTH cro/C1-type" evidence="1">
    <location>
        <begin position="16"/>
        <end position="73"/>
    </location>
</feature>
<dbReference type="SMART" id="SM00530">
    <property type="entry name" value="HTH_XRE"/>
    <property type="match status" value="1"/>
</dbReference>
<dbReference type="Gene3D" id="1.10.260.40">
    <property type="entry name" value="lambda repressor-like DNA-binding domains"/>
    <property type="match status" value="1"/>
</dbReference>
<dbReference type="SUPFAM" id="SSF51306">
    <property type="entry name" value="LexA/Signal peptidase"/>
    <property type="match status" value="1"/>
</dbReference>
<dbReference type="InterPro" id="IPR050077">
    <property type="entry name" value="LexA_repressor"/>
</dbReference>
<dbReference type="PANTHER" id="PTHR33516">
    <property type="entry name" value="LEXA REPRESSOR"/>
    <property type="match status" value="1"/>
</dbReference>
<dbReference type="InterPro" id="IPR001387">
    <property type="entry name" value="Cro/C1-type_HTH"/>
</dbReference>
<dbReference type="PANTHER" id="PTHR33516:SF2">
    <property type="entry name" value="LEXA REPRESSOR-RELATED"/>
    <property type="match status" value="1"/>
</dbReference>
<dbReference type="InterPro" id="IPR039418">
    <property type="entry name" value="LexA-like"/>
</dbReference>
<dbReference type="InterPro" id="IPR015927">
    <property type="entry name" value="Peptidase_S24_S26A/B/C"/>
</dbReference>
<comment type="caution">
    <text evidence="2">The sequence shown here is derived from an EMBL/GenBank/DDBJ whole genome shotgun (WGS) entry which is preliminary data.</text>
</comment>
<dbReference type="CDD" id="cd00093">
    <property type="entry name" value="HTH_XRE"/>
    <property type="match status" value="1"/>
</dbReference>
<dbReference type="AlphaFoldDB" id="A0A841I637"/>
<dbReference type="Proteomes" id="UP000569951">
    <property type="component" value="Unassembled WGS sequence"/>
</dbReference>
<dbReference type="InterPro" id="IPR010982">
    <property type="entry name" value="Lambda_DNA-bd_dom_sf"/>
</dbReference>
<evidence type="ECO:0000259" key="1">
    <source>
        <dbReference type="PROSITE" id="PS50943"/>
    </source>
</evidence>
<accession>A0A841I637</accession>
<sequence length="236" mass="26484">MKSRGTQPRPEWALTLHRRRSELNKSQEAVAAEARMSQSYYSEVERGARDPRTLTLHKLARLARALGWDLAELQEHTGLDLGLEERLPANPGAQPYLPGIRLPVYGTVGAGLKAIRASSEPEDYRSFDMAELPKGAETAKLFILRVNGDSMSDENVLRSIPHGSHVLVECDVVPRDGQIVVAWIPELETGVLKQYFSRGEDVLLRSYNPGGPTFWASRYPDMIIEGVVRRVIWEPR</sequence>
<dbReference type="SUPFAM" id="SSF47413">
    <property type="entry name" value="lambda repressor-like DNA-binding domains"/>
    <property type="match status" value="1"/>
</dbReference>
<gene>
    <name evidence="2" type="ORF">HNR42_002823</name>
</gene>
<dbReference type="Gene3D" id="2.10.109.10">
    <property type="entry name" value="Umud Fragment, subunit A"/>
    <property type="match status" value="1"/>
</dbReference>
<evidence type="ECO:0000313" key="3">
    <source>
        <dbReference type="Proteomes" id="UP000569951"/>
    </source>
</evidence>
<reference evidence="2 3" key="1">
    <citation type="submission" date="2020-08" db="EMBL/GenBank/DDBJ databases">
        <title>Genomic Encyclopedia of Type Strains, Phase IV (KMG-IV): sequencing the most valuable type-strain genomes for metagenomic binning, comparative biology and taxonomic classification.</title>
        <authorList>
            <person name="Goeker M."/>
        </authorList>
    </citation>
    <scope>NUCLEOTIDE SEQUENCE [LARGE SCALE GENOMIC DNA]</scope>
    <source>
        <strain evidence="2 3">DSM 21458</strain>
    </source>
</reference>
<dbReference type="CDD" id="cd06529">
    <property type="entry name" value="S24_LexA-like"/>
    <property type="match status" value="1"/>
</dbReference>
<dbReference type="GO" id="GO:0003677">
    <property type="term" value="F:DNA binding"/>
    <property type="evidence" value="ECO:0007669"/>
    <property type="project" value="InterPro"/>
</dbReference>